<reference evidence="18" key="4">
    <citation type="submission" date="2025-05" db="UniProtKB">
        <authorList>
            <consortium name="Ensembl"/>
        </authorList>
    </citation>
    <scope>IDENTIFICATION</scope>
</reference>
<comment type="similarity">
    <text evidence="3">Belongs to the DEAD box helicase family. DEAH subfamily.</text>
</comment>
<dbReference type="GO" id="GO:0005739">
    <property type="term" value="C:mitochondrion"/>
    <property type="evidence" value="ECO:0007669"/>
    <property type="project" value="UniProtKB-SubCell"/>
</dbReference>
<keyword evidence="8" id="KW-0067">ATP-binding</keyword>
<accession>A0A2U9CQ54</accession>
<comment type="catalytic activity">
    <reaction evidence="12">
        <text>ATP + H2O = ADP + phosphate + H(+)</text>
        <dbReference type="Rhea" id="RHEA:13065"/>
        <dbReference type="ChEBI" id="CHEBI:15377"/>
        <dbReference type="ChEBI" id="CHEBI:15378"/>
        <dbReference type="ChEBI" id="CHEBI:30616"/>
        <dbReference type="ChEBI" id="CHEBI:43474"/>
        <dbReference type="ChEBI" id="CHEBI:456216"/>
        <dbReference type="EC" id="3.6.4.13"/>
    </reaction>
</comment>
<dbReference type="InterPro" id="IPR007502">
    <property type="entry name" value="Helicase-assoc_dom"/>
</dbReference>
<evidence type="ECO:0000256" key="3">
    <source>
        <dbReference type="ARBA" id="ARBA00008792"/>
    </source>
</evidence>
<dbReference type="Gene3D" id="1.20.120.1080">
    <property type="match status" value="1"/>
</dbReference>
<proteinExistence type="inferred from homology"/>
<evidence type="ECO:0000256" key="15">
    <source>
        <dbReference type="SAM" id="MobiDB-lite"/>
    </source>
</evidence>
<dbReference type="CDD" id="cd18791">
    <property type="entry name" value="SF2_C_RHA"/>
    <property type="match status" value="1"/>
</dbReference>
<dbReference type="Proteomes" id="UP000694558">
    <property type="component" value="Chromosome 18"/>
</dbReference>
<keyword evidence="11" id="KW-0539">Nucleus</keyword>
<dbReference type="GO" id="GO:0005524">
    <property type="term" value="F:ATP binding"/>
    <property type="evidence" value="ECO:0007669"/>
    <property type="project" value="UniProtKB-KW"/>
</dbReference>
<evidence type="ECO:0000256" key="14">
    <source>
        <dbReference type="ARBA" id="ARBA00083358"/>
    </source>
</evidence>
<dbReference type="GO" id="GO:0003723">
    <property type="term" value="F:RNA binding"/>
    <property type="evidence" value="ECO:0007669"/>
    <property type="project" value="TreeGrafter"/>
</dbReference>
<evidence type="ECO:0000256" key="12">
    <source>
        <dbReference type="ARBA" id="ARBA00047984"/>
    </source>
</evidence>
<dbReference type="Pfam" id="PF07717">
    <property type="entry name" value="OB_NTP_bind"/>
    <property type="match status" value="1"/>
</dbReference>
<evidence type="ECO:0000259" key="16">
    <source>
        <dbReference type="SMART" id="SM00847"/>
    </source>
</evidence>
<evidence type="ECO:0000256" key="13">
    <source>
        <dbReference type="ARBA" id="ARBA00073474"/>
    </source>
</evidence>
<keyword evidence="7 17" id="KW-0347">Helicase</keyword>
<reference evidence="17 19" key="1">
    <citation type="submission" date="2017-12" db="EMBL/GenBank/DDBJ databases">
        <title>Integrating genomic resources of turbot (Scophthalmus maximus) in depth evaluation of genetic and physical mapping variation across individuals.</title>
        <authorList>
            <person name="Martinez P."/>
        </authorList>
    </citation>
    <scope>NUCLEOTIDE SEQUENCE [LARGE SCALE GENOMIC DNA]</scope>
</reference>
<dbReference type="EMBL" id="CP026260">
    <property type="protein sequence ID" value="AWP17896.1"/>
    <property type="molecule type" value="Genomic_DNA"/>
</dbReference>
<evidence type="ECO:0000256" key="1">
    <source>
        <dbReference type="ARBA" id="ARBA00004123"/>
    </source>
</evidence>
<dbReference type="Bgee" id="ENSSMAG00000003101">
    <property type="expression patterns" value="Expressed in muscle tissue and 6 other cell types or tissues"/>
</dbReference>
<dbReference type="PANTHER" id="PTHR18934:SF88">
    <property type="entry name" value="PRE-MRNA-SPLICING FACTOR ATP-DEPENDENT RNA HELICASE DHX32-RELATED"/>
    <property type="match status" value="1"/>
</dbReference>
<evidence type="ECO:0000313" key="19">
    <source>
        <dbReference type="Proteomes" id="UP000246464"/>
    </source>
</evidence>
<evidence type="ECO:0000256" key="6">
    <source>
        <dbReference type="ARBA" id="ARBA00022801"/>
    </source>
</evidence>
<dbReference type="InterPro" id="IPR011709">
    <property type="entry name" value="DEAD-box_helicase_OB_fold"/>
</dbReference>
<evidence type="ECO:0000256" key="2">
    <source>
        <dbReference type="ARBA" id="ARBA00004173"/>
    </source>
</evidence>
<dbReference type="FunFam" id="1.20.120.1080:FF:000010">
    <property type="entry name" value="ATP-dependent RNA helicase DQX1 isoform X1"/>
    <property type="match status" value="1"/>
</dbReference>
<organism evidence="17 19">
    <name type="scientific">Scophthalmus maximus</name>
    <name type="common">Turbot</name>
    <name type="synonym">Psetta maxima</name>
    <dbReference type="NCBI Taxonomy" id="52904"/>
    <lineage>
        <taxon>Eukaryota</taxon>
        <taxon>Metazoa</taxon>
        <taxon>Chordata</taxon>
        <taxon>Craniata</taxon>
        <taxon>Vertebrata</taxon>
        <taxon>Euteleostomi</taxon>
        <taxon>Actinopterygii</taxon>
        <taxon>Neopterygii</taxon>
        <taxon>Teleostei</taxon>
        <taxon>Neoteleostei</taxon>
        <taxon>Acanthomorphata</taxon>
        <taxon>Carangaria</taxon>
        <taxon>Pleuronectiformes</taxon>
        <taxon>Pleuronectoidei</taxon>
        <taxon>Scophthalmidae</taxon>
        <taxon>Scophthalmus</taxon>
    </lineage>
</organism>
<keyword evidence="19" id="KW-1185">Reference proteome</keyword>
<dbReference type="InterPro" id="IPR027417">
    <property type="entry name" value="P-loop_NTPase"/>
</dbReference>
<keyword evidence="6" id="KW-0378">Hydrolase</keyword>
<dbReference type="SMART" id="SM00847">
    <property type="entry name" value="HA2"/>
    <property type="match status" value="1"/>
</dbReference>
<comment type="subcellular location">
    <subcellularLocation>
        <location evidence="2">Mitochondrion</location>
    </subcellularLocation>
    <subcellularLocation>
        <location evidence="1">Nucleus</location>
    </subcellularLocation>
</comment>
<evidence type="ECO:0000256" key="7">
    <source>
        <dbReference type="ARBA" id="ARBA00022806"/>
    </source>
</evidence>
<dbReference type="SUPFAM" id="SSF52540">
    <property type="entry name" value="P-loop containing nucleoside triphosphate hydrolases"/>
    <property type="match status" value="1"/>
</dbReference>
<sequence length="739" mass="82748">MSEDNNPAATDADGDECPGEDSFGFGDDLELNRFDGLPFSSRYYKLLEERKTLPVWEVRCEFEDALVNNQLVVVRGTARTGRSTQIPQWCAEFCLSAQYQHGMVVCTQTNRQQAVDLALRVADEMDVNIGHEVGYTIPLETCCSSDTVLRYCTDDMLLREMMSDPFLEHYGAVVIDQAHERTVSTDILLGLLKDILLQRPELRVVVLAVPPTTDKLLRHYGSIPLIRLEASCAAEVVHSNSDNKDYFYSALRLVLEIHRAKEDGDAVVFFASEEEVHCAQSILRREGTRLGADLGEMVPVVLCPGQGGLLPISTKQPGSKTSRRVFLSTQRGEDMWWSLESVNFVIDTGVQKKMVYNPRIRANSEVLQPISQCQADIRKQLSGPTGKCFCLYPEESQLPAENAPQILESNITPTVLFLKRMEIAGLGQCDFIDRPDPEGLMQALEELDYLAALDDDGNLSEIGIIMSEIPLDPQMAKALLASCEFDCVSEMLTIAAMLSAPSCFLKPPAIMTHEAVQCHRKFQHPDGDHFTLVNIYNAFKQSQREQHIGAEKWCQDYFLDHSALKTAEAKRSELTDTLNRIELPISDPTFGTKTNTLNIKRALLAGFFMQIARDVDGSGNYFILTHKHMAQVHPLSSYGAQSQKLGLPEWVVFHEYTLSENNYMRTVSEMSPQVFIQMAPLYFFYNLPPSESKDILQGLLDPEGSRKCKDEKQKAAVISSEADAGCAVMTQTYDRCVIQ</sequence>
<feature type="region of interest" description="Disordered" evidence="15">
    <location>
        <begin position="1"/>
        <end position="20"/>
    </location>
</feature>
<dbReference type="Pfam" id="PF21010">
    <property type="entry name" value="HA2_C"/>
    <property type="match status" value="1"/>
</dbReference>
<dbReference type="Gene3D" id="3.40.50.300">
    <property type="entry name" value="P-loop containing nucleotide triphosphate hydrolases"/>
    <property type="match status" value="2"/>
</dbReference>
<name>A0A2U9CQ54_SCOMX</name>
<dbReference type="FunFam" id="3.40.50.300:FF:001055">
    <property type="entry name" value="putative pre-mRNA-splicing factor ATP-dependent RNA helicase DHX32"/>
    <property type="match status" value="1"/>
</dbReference>
<dbReference type="Proteomes" id="UP000246464">
    <property type="component" value="Chromosome 18"/>
</dbReference>
<dbReference type="InterPro" id="IPR048333">
    <property type="entry name" value="HA2_WH"/>
</dbReference>
<dbReference type="EC" id="3.6.4.13" evidence="4"/>
<evidence type="ECO:0000313" key="18">
    <source>
        <dbReference type="Ensembl" id="ENSSMAP00000005039.1"/>
    </source>
</evidence>
<reference evidence="18" key="3">
    <citation type="submission" date="2023-05" db="EMBL/GenBank/DDBJ databases">
        <title>High-quality long-read genome of Scophthalmus maximus.</title>
        <authorList>
            <person name="Lien S."/>
            <person name="Martinez P."/>
        </authorList>
    </citation>
    <scope>NUCLEOTIDE SEQUENCE [LARGE SCALE GENOMIC DNA]</scope>
</reference>
<dbReference type="GO" id="GO:0016787">
    <property type="term" value="F:hydrolase activity"/>
    <property type="evidence" value="ECO:0007669"/>
    <property type="project" value="UniProtKB-KW"/>
</dbReference>
<dbReference type="GeneTree" id="ENSGT00940000157227"/>
<dbReference type="FunFam" id="3.40.50.300:FF:001007">
    <property type="entry name" value="putative pre-mRNA-splicing factor ATP-dependent RNA helicase DHX32"/>
    <property type="match status" value="1"/>
</dbReference>
<feature type="domain" description="Helicase-associated" evidence="16">
    <location>
        <begin position="442"/>
        <end position="533"/>
    </location>
</feature>
<protein>
    <recommendedName>
        <fullName evidence="13">Putative pre-mRNA-splicing factor ATP-dependent RNA helicase DHX32</fullName>
        <ecNumber evidence="4">3.6.4.13</ecNumber>
    </recommendedName>
    <alternativeName>
        <fullName evidence="14">DEAH box protein 32</fullName>
    </alternativeName>
</protein>
<dbReference type="GO" id="GO:0005681">
    <property type="term" value="C:spliceosomal complex"/>
    <property type="evidence" value="ECO:0007669"/>
    <property type="project" value="TreeGrafter"/>
</dbReference>
<keyword evidence="9" id="KW-0007">Acetylation</keyword>
<evidence type="ECO:0000256" key="10">
    <source>
        <dbReference type="ARBA" id="ARBA00023128"/>
    </source>
</evidence>
<dbReference type="PANTHER" id="PTHR18934">
    <property type="entry name" value="ATP-DEPENDENT RNA HELICASE"/>
    <property type="match status" value="1"/>
</dbReference>
<evidence type="ECO:0000256" key="9">
    <source>
        <dbReference type="ARBA" id="ARBA00022990"/>
    </source>
</evidence>
<evidence type="ECO:0000256" key="8">
    <source>
        <dbReference type="ARBA" id="ARBA00022840"/>
    </source>
</evidence>
<evidence type="ECO:0000256" key="5">
    <source>
        <dbReference type="ARBA" id="ARBA00022741"/>
    </source>
</evidence>
<keyword evidence="5" id="KW-0547">Nucleotide-binding</keyword>
<dbReference type="Pfam" id="PF04408">
    <property type="entry name" value="WHD_HA2"/>
    <property type="match status" value="1"/>
</dbReference>
<dbReference type="Ensembl" id="ENSSMAT00000005114.2">
    <property type="protein sequence ID" value="ENSSMAP00000005039.1"/>
    <property type="gene ID" value="ENSSMAG00000003101.2"/>
</dbReference>
<reference evidence="18" key="2">
    <citation type="submission" date="2020-05" db="EMBL/GenBank/DDBJ databases">
        <authorList>
            <person name="Moser M."/>
        </authorList>
    </citation>
    <scope>NUCLEOTIDE SEQUENCE [LARGE SCALE GENOMIC DNA]</scope>
</reference>
<dbReference type="STRING" id="52904.ENSSMAP00000005039"/>
<keyword evidence="10" id="KW-0496">Mitochondrion</keyword>
<gene>
    <name evidence="18" type="primary">DHX32</name>
    <name evidence="17" type="ORF">SMAX5B_017327</name>
</gene>
<dbReference type="AlphaFoldDB" id="A0A2U9CQ54"/>
<dbReference type="GO" id="GO:0003724">
    <property type="term" value="F:RNA helicase activity"/>
    <property type="evidence" value="ECO:0007669"/>
    <property type="project" value="UniProtKB-EC"/>
</dbReference>
<evidence type="ECO:0000256" key="4">
    <source>
        <dbReference type="ARBA" id="ARBA00012552"/>
    </source>
</evidence>
<dbReference type="OMA" id="CTQVHKP"/>
<evidence type="ECO:0000256" key="11">
    <source>
        <dbReference type="ARBA" id="ARBA00023242"/>
    </source>
</evidence>
<evidence type="ECO:0000313" key="17">
    <source>
        <dbReference type="EMBL" id="AWP17896.1"/>
    </source>
</evidence>